<accession>A0A1W1WL88</accession>
<keyword evidence="3" id="KW-1003">Cell membrane</keyword>
<dbReference type="PANTHER" id="PTHR23517">
    <property type="entry name" value="RESISTANCE PROTEIN MDTM, PUTATIVE-RELATED-RELATED"/>
    <property type="match status" value="1"/>
</dbReference>
<dbReference type="Pfam" id="PF07690">
    <property type="entry name" value="MFS_1"/>
    <property type="match status" value="2"/>
</dbReference>
<dbReference type="InterPro" id="IPR005829">
    <property type="entry name" value="Sugar_transporter_CS"/>
</dbReference>
<dbReference type="PANTHER" id="PTHR23517:SF3">
    <property type="entry name" value="INTEGRAL MEMBRANE TRANSPORT PROTEIN"/>
    <property type="match status" value="1"/>
</dbReference>
<feature type="transmembrane region" description="Helical" evidence="7">
    <location>
        <begin position="378"/>
        <end position="398"/>
    </location>
</feature>
<sequence length="416" mass="44598">MKLGIKANRTQFFLLVLLVVFVGALLGSERTIVPVMAEDTFHLTNGMLILSFIATFGLSKAIVNLFAGHWSDRVGRKKVLMWGWIIGLPVPVLLAFAPNWNWVIGANILLGLNQGLAWTMTSVGKIDLVGPQGRGLAVGIDEGAGYLGLAASGWVTALLAAKFGLRPIPFVLAEVVALLGLLSTITLLRETREFALLEHTQSSHAKSLSPLDLKDAFAETTWKNPGLSTLSLDGQINKWSDTLMWGIMPLYLASEHVSLPQIGLVAGVYAGTWGLAQFGTGLLSDHIGRRKPILMGLTLNAIGVLGLYLFHHVGLWVLSAGLGGLGTALLYPNLSSAVSDIAPPAHRGGITGVFRLWRDGGYAVAALLLGAISTASSLHMTILVVGILLLMTTILSWWRLPETLPRLVVHQHQKIG</sequence>
<evidence type="ECO:0000313" key="9">
    <source>
        <dbReference type="EMBL" id="SMC07057.1"/>
    </source>
</evidence>
<comment type="subcellular location">
    <subcellularLocation>
        <location evidence="1">Cell membrane</location>
        <topology evidence="1">Multi-pass membrane protein</topology>
    </subcellularLocation>
</comment>
<gene>
    <name evidence="9" type="ORF">SAMN00768000_3179</name>
</gene>
<evidence type="ECO:0000256" key="3">
    <source>
        <dbReference type="ARBA" id="ARBA00022475"/>
    </source>
</evidence>
<evidence type="ECO:0000256" key="6">
    <source>
        <dbReference type="ARBA" id="ARBA00023136"/>
    </source>
</evidence>
<keyword evidence="2" id="KW-0813">Transport</keyword>
<dbReference type="Gene3D" id="1.20.1250.20">
    <property type="entry name" value="MFS general substrate transporter like domains"/>
    <property type="match status" value="2"/>
</dbReference>
<proteinExistence type="predicted"/>
<dbReference type="InterPro" id="IPR036259">
    <property type="entry name" value="MFS_trans_sf"/>
</dbReference>
<feature type="domain" description="Major facilitator superfamily (MFS) profile" evidence="8">
    <location>
        <begin position="12"/>
        <end position="404"/>
    </location>
</feature>
<evidence type="ECO:0000256" key="7">
    <source>
        <dbReference type="SAM" id="Phobius"/>
    </source>
</evidence>
<reference evidence="10" key="1">
    <citation type="submission" date="2017-04" db="EMBL/GenBank/DDBJ databases">
        <authorList>
            <person name="Varghese N."/>
            <person name="Submissions S."/>
        </authorList>
    </citation>
    <scope>NUCLEOTIDE SEQUENCE [LARGE SCALE GENOMIC DNA]</scope>
    <source>
        <strain evidence="10">DSM 9293</strain>
    </source>
</reference>
<feature type="transmembrane region" description="Helical" evidence="7">
    <location>
        <begin position="144"/>
        <end position="161"/>
    </location>
</feature>
<dbReference type="GO" id="GO:0022857">
    <property type="term" value="F:transmembrane transporter activity"/>
    <property type="evidence" value="ECO:0007669"/>
    <property type="project" value="InterPro"/>
</dbReference>
<keyword evidence="5 7" id="KW-1133">Transmembrane helix</keyword>
<dbReference type="RefSeq" id="WP_020374901.1">
    <property type="nucleotide sequence ID" value="NZ_FWWY01000001.1"/>
</dbReference>
<organism evidence="9 10">
    <name type="scientific">Sulfobacillus thermosulfidooxidans (strain DSM 9293 / VKM B-1269 / AT-1)</name>
    <dbReference type="NCBI Taxonomy" id="929705"/>
    <lineage>
        <taxon>Bacteria</taxon>
        <taxon>Bacillati</taxon>
        <taxon>Bacillota</taxon>
        <taxon>Clostridia</taxon>
        <taxon>Eubacteriales</taxon>
        <taxon>Clostridiales Family XVII. Incertae Sedis</taxon>
        <taxon>Sulfobacillus</taxon>
    </lineage>
</organism>
<dbReference type="InterPro" id="IPR050171">
    <property type="entry name" value="MFS_Transporters"/>
</dbReference>
<dbReference type="SUPFAM" id="SSF103473">
    <property type="entry name" value="MFS general substrate transporter"/>
    <property type="match status" value="1"/>
</dbReference>
<feature type="transmembrane region" description="Helical" evidence="7">
    <location>
        <begin position="47"/>
        <end position="67"/>
    </location>
</feature>
<dbReference type="PROSITE" id="PS00216">
    <property type="entry name" value="SUGAR_TRANSPORT_1"/>
    <property type="match status" value="1"/>
</dbReference>
<dbReference type="PROSITE" id="PS50850">
    <property type="entry name" value="MFS"/>
    <property type="match status" value="1"/>
</dbReference>
<dbReference type="AlphaFoldDB" id="A0A1W1WL88"/>
<evidence type="ECO:0000256" key="5">
    <source>
        <dbReference type="ARBA" id="ARBA00022989"/>
    </source>
</evidence>
<keyword evidence="6 7" id="KW-0472">Membrane</keyword>
<evidence type="ECO:0000256" key="1">
    <source>
        <dbReference type="ARBA" id="ARBA00004651"/>
    </source>
</evidence>
<dbReference type="GO" id="GO:0005886">
    <property type="term" value="C:plasma membrane"/>
    <property type="evidence" value="ECO:0007669"/>
    <property type="project" value="UniProtKB-SubCell"/>
</dbReference>
<dbReference type="InterPro" id="IPR011701">
    <property type="entry name" value="MFS"/>
</dbReference>
<evidence type="ECO:0000313" key="10">
    <source>
        <dbReference type="Proteomes" id="UP000192660"/>
    </source>
</evidence>
<keyword evidence="4 7" id="KW-0812">Transmembrane</keyword>
<evidence type="ECO:0000259" key="8">
    <source>
        <dbReference type="PROSITE" id="PS50850"/>
    </source>
</evidence>
<name>A0A1W1WL88_SULTA</name>
<feature type="transmembrane region" description="Helical" evidence="7">
    <location>
        <begin position="293"/>
        <end position="310"/>
    </location>
</feature>
<evidence type="ECO:0000256" key="4">
    <source>
        <dbReference type="ARBA" id="ARBA00022692"/>
    </source>
</evidence>
<dbReference type="InterPro" id="IPR020846">
    <property type="entry name" value="MFS_dom"/>
</dbReference>
<dbReference type="Proteomes" id="UP000192660">
    <property type="component" value="Unassembled WGS sequence"/>
</dbReference>
<dbReference type="EMBL" id="FWWY01000001">
    <property type="protein sequence ID" value="SMC07057.1"/>
    <property type="molecule type" value="Genomic_DNA"/>
</dbReference>
<keyword evidence="10" id="KW-1185">Reference proteome</keyword>
<feature type="transmembrane region" description="Helical" evidence="7">
    <location>
        <begin position="79"/>
        <end position="96"/>
    </location>
</feature>
<feature type="transmembrane region" description="Helical" evidence="7">
    <location>
        <begin position="167"/>
        <end position="188"/>
    </location>
</feature>
<dbReference type="STRING" id="28034.BFX07_06260"/>
<evidence type="ECO:0000256" key="2">
    <source>
        <dbReference type="ARBA" id="ARBA00022448"/>
    </source>
</evidence>
<dbReference type="OrthoDB" id="9763297at2"/>
<protein>
    <submittedName>
        <fullName evidence="9">Predicted arabinose efflux permease, MFS family</fullName>
    </submittedName>
</protein>